<gene>
    <name evidence="2" type="ORF">SeLEV6574_g06314</name>
</gene>
<protein>
    <submittedName>
        <fullName evidence="2">Uncharacterized protein</fullName>
    </submittedName>
</protein>
<dbReference type="AlphaFoldDB" id="A0A507CP87"/>
<feature type="transmembrane region" description="Helical" evidence="1">
    <location>
        <begin position="30"/>
        <end position="51"/>
    </location>
</feature>
<proteinExistence type="predicted"/>
<evidence type="ECO:0000313" key="2">
    <source>
        <dbReference type="EMBL" id="TPX40955.1"/>
    </source>
</evidence>
<evidence type="ECO:0000313" key="3">
    <source>
        <dbReference type="Proteomes" id="UP000320475"/>
    </source>
</evidence>
<feature type="non-terminal residue" evidence="2">
    <location>
        <position position="137"/>
    </location>
</feature>
<organism evidence="2 3">
    <name type="scientific">Synchytrium endobioticum</name>
    <dbReference type="NCBI Taxonomy" id="286115"/>
    <lineage>
        <taxon>Eukaryota</taxon>
        <taxon>Fungi</taxon>
        <taxon>Fungi incertae sedis</taxon>
        <taxon>Chytridiomycota</taxon>
        <taxon>Chytridiomycota incertae sedis</taxon>
        <taxon>Chytridiomycetes</taxon>
        <taxon>Synchytriales</taxon>
        <taxon>Synchytriaceae</taxon>
        <taxon>Synchytrium</taxon>
    </lineage>
</organism>
<evidence type="ECO:0000256" key="1">
    <source>
        <dbReference type="SAM" id="Phobius"/>
    </source>
</evidence>
<keyword evidence="1" id="KW-1133">Transmembrane helix</keyword>
<name>A0A507CP87_9FUNG</name>
<comment type="caution">
    <text evidence="2">The sequence shown here is derived from an EMBL/GenBank/DDBJ whole genome shotgun (WGS) entry which is preliminary data.</text>
</comment>
<dbReference type="EMBL" id="QEAM01000349">
    <property type="protein sequence ID" value="TPX40955.1"/>
    <property type="molecule type" value="Genomic_DNA"/>
</dbReference>
<reference evidence="2 3" key="1">
    <citation type="journal article" date="2019" name="Sci. Rep.">
        <title>Comparative genomics of chytrid fungi reveal insights into the obligate biotrophic and pathogenic lifestyle of Synchytrium endobioticum.</title>
        <authorList>
            <person name="van de Vossenberg B.T.L.H."/>
            <person name="Warris S."/>
            <person name="Nguyen H.D.T."/>
            <person name="van Gent-Pelzer M.P.E."/>
            <person name="Joly D.L."/>
            <person name="van de Geest H.C."/>
            <person name="Bonants P.J.M."/>
            <person name="Smith D.S."/>
            <person name="Levesque C.A."/>
            <person name="van der Lee T.A.J."/>
        </authorList>
    </citation>
    <scope>NUCLEOTIDE SEQUENCE [LARGE SCALE GENOMIC DNA]</scope>
    <source>
        <strain evidence="2 3">LEV6574</strain>
    </source>
</reference>
<keyword evidence="1" id="KW-0472">Membrane</keyword>
<sequence length="137" mass="15834">MVLSFLVEFFFDFLLQQRIDIEVVTRMAKLITISLLAYAAAFLFFTPVRAVGITDDEKCIRDVISAVIHPTTGEEPLSYIRDRIKYIVSKTSNILRTVCIIEEVLEVPANLHPERYAFLRGFHESVFNKLKFLFESL</sequence>
<accession>A0A507CP87</accession>
<dbReference type="Proteomes" id="UP000320475">
    <property type="component" value="Unassembled WGS sequence"/>
</dbReference>
<keyword evidence="1" id="KW-0812">Transmembrane</keyword>
<dbReference type="VEuPathDB" id="FungiDB:SeMB42_g03101"/>